<accession>C7NIP9</accession>
<dbReference type="HOGENOM" id="CLU_087895_0_0_11"/>
<name>C7NIP9_KYTSD</name>
<evidence type="ECO:0000313" key="1">
    <source>
        <dbReference type="EMBL" id="ACV06687.1"/>
    </source>
</evidence>
<dbReference type="Proteomes" id="UP000006666">
    <property type="component" value="Chromosome"/>
</dbReference>
<dbReference type="STRING" id="478801.Ksed_16720"/>
<gene>
    <name evidence="1" type="ordered locus">Ksed_16720</name>
</gene>
<dbReference type="RefSeq" id="WP_015779632.1">
    <property type="nucleotide sequence ID" value="NC_013169.1"/>
</dbReference>
<reference evidence="1 2" key="1">
    <citation type="journal article" date="2009" name="Stand. Genomic Sci.">
        <title>Complete genome sequence of Kytococcus sedentarius type strain (541).</title>
        <authorList>
            <person name="Sims D."/>
            <person name="Brettin T."/>
            <person name="Detter J.C."/>
            <person name="Han C."/>
            <person name="Lapidus A."/>
            <person name="Copeland A."/>
            <person name="Glavina Del Rio T."/>
            <person name="Nolan M."/>
            <person name="Chen F."/>
            <person name="Lucas S."/>
            <person name="Tice H."/>
            <person name="Cheng J.F."/>
            <person name="Bruce D."/>
            <person name="Goodwin L."/>
            <person name="Pitluck S."/>
            <person name="Ovchinnikova G."/>
            <person name="Pati A."/>
            <person name="Ivanova N."/>
            <person name="Mavrommatis K."/>
            <person name="Chen A."/>
            <person name="Palaniappan K."/>
            <person name="D'haeseleer P."/>
            <person name="Chain P."/>
            <person name="Bristow J."/>
            <person name="Eisen J.A."/>
            <person name="Markowitz V."/>
            <person name="Hugenholtz P."/>
            <person name="Schneider S."/>
            <person name="Goker M."/>
            <person name="Pukall R."/>
            <person name="Kyrpides N.C."/>
            <person name="Klenk H.P."/>
        </authorList>
    </citation>
    <scope>NUCLEOTIDE SEQUENCE [LARGE SCALE GENOMIC DNA]</scope>
    <source>
        <strain evidence="2">ATCC 14392 / DSM 20547 / JCM 11482 / CCUG 33030 / NBRC 15357 / NCTC 11040 / CCM 314 / 541</strain>
    </source>
</reference>
<organism evidence="1 2">
    <name type="scientific">Kytococcus sedentarius (strain ATCC 14392 / DSM 20547 / JCM 11482 / CCUG 33030 / NBRC 15357 / NCTC 11040 / CCM 314 / 541)</name>
    <name type="common">Micrococcus sedentarius</name>
    <dbReference type="NCBI Taxonomy" id="478801"/>
    <lineage>
        <taxon>Bacteria</taxon>
        <taxon>Bacillati</taxon>
        <taxon>Actinomycetota</taxon>
        <taxon>Actinomycetes</taxon>
        <taxon>Micrococcales</taxon>
        <taxon>Kytococcaceae</taxon>
        <taxon>Kytococcus</taxon>
    </lineage>
</organism>
<protein>
    <recommendedName>
        <fullName evidence="3">EcsC protein family</fullName>
    </recommendedName>
</protein>
<sequence length="235" mass="24496">MGFFSSKKDKELERRAAAAAQTEDPGLLDKAAHSLADRLLKVGIDGVGPVKGAQKVAEQALVAAKGDVEKAEKAIAKDHFRKIAGGGFATGLGGLITLPVALPANVLEFYLLSTRAIAAIAHLRGHDVQQPELRSAILLTLVGADARDILTSAGIPATLVSGGRLASLASRQLPAPALMVVNKAVGFRILAQTGEKVLTRLGKAIPLAGGVIGAALDVYLFNRILDHAREELPRV</sequence>
<dbReference type="EMBL" id="CP001686">
    <property type="protein sequence ID" value="ACV06687.1"/>
    <property type="molecule type" value="Genomic_DNA"/>
</dbReference>
<dbReference type="AlphaFoldDB" id="C7NIP9"/>
<evidence type="ECO:0000313" key="2">
    <source>
        <dbReference type="Proteomes" id="UP000006666"/>
    </source>
</evidence>
<proteinExistence type="predicted"/>
<dbReference type="KEGG" id="kse:Ksed_16720"/>
<dbReference type="eggNOG" id="ENOG502ZAV8">
    <property type="taxonomic scope" value="Bacteria"/>
</dbReference>
<keyword evidence="2" id="KW-1185">Reference proteome</keyword>
<evidence type="ECO:0008006" key="3">
    <source>
        <dbReference type="Google" id="ProtNLM"/>
    </source>
</evidence>